<evidence type="ECO:0000313" key="2">
    <source>
        <dbReference type="Proteomes" id="UP000000311"/>
    </source>
</evidence>
<feature type="non-terminal residue" evidence="1">
    <location>
        <position position="1"/>
    </location>
</feature>
<evidence type="ECO:0000313" key="1">
    <source>
        <dbReference type="EMBL" id="EFN71653.1"/>
    </source>
</evidence>
<dbReference type="AlphaFoldDB" id="E2A4I7"/>
<name>E2A4I7_CAMFO</name>
<feature type="non-terminal residue" evidence="1">
    <location>
        <position position="20"/>
    </location>
</feature>
<dbReference type="InParanoid" id="E2A4I7"/>
<reference evidence="1 2" key="1">
    <citation type="journal article" date="2010" name="Science">
        <title>Genomic comparison of the ants Camponotus floridanus and Harpegnathos saltator.</title>
        <authorList>
            <person name="Bonasio R."/>
            <person name="Zhang G."/>
            <person name="Ye C."/>
            <person name="Mutti N.S."/>
            <person name="Fang X."/>
            <person name="Qin N."/>
            <person name="Donahue G."/>
            <person name="Yang P."/>
            <person name="Li Q."/>
            <person name="Li C."/>
            <person name="Zhang P."/>
            <person name="Huang Z."/>
            <person name="Berger S.L."/>
            <person name="Reinberg D."/>
            <person name="Wang J."/>
            <person name="Liebig J."/>
        </authorList>
    </citation>
    <scope>NUCLEOTIDE SEQUENCE [LARGE SCALE GENOMIC DNA]</scope>
    <source>
        <strain evidence="2">C129</strain>
    </source>
</reference>
<accession>E2A4I7</accession>
<keyword evidence="2" id="KW-1185">Reference proteome</keyword>
<dbReference type="Proteomes" id="UP000000311">
    <property type="component" value="Unassembled WGS sequence"/>
</dbReference>
<dbReference type="EMBL" id="GL436675">
    <property type="protein sequence ID" value="EFN71653.1"/>
    <property type="molecule type" value="Genomic_DNA"/>
</dbReference>
<gene>
    <name evidence="1" type="ORF">EAG_05552</name>
</gene>
<sequence>GIQFLLERWQKIMESNSNYF</sequence>
<protein>
    <submittedName>
        <fullName evidence="1">Uncharacterized protein</fullName>
    </submittedName>
</protein>
<proteinExistence type="predicted"/>
<organism evidence="2">
    <name type="scientific">Camponotus floridanus</name>
    <name type="common">Florida carpenter ant</name>
    <dbReference type="NCBI Taxonomy" id="104421"/>
    <lineage>
        <taxon>Eukaryota</taxon>
        <taxon>Metazoa</taxon>
        <taxon>Ecdysozoa</taxon>
        <taxon>Arthropoda</taxon>
        <taxon>Hexapoda</taxon>
        <taxon>Insecta</taxon>
        <taxon>Pterygota</taxon>
        <taxon>Neoptera</taxon>
        <taxon>Endopterygota</taxon>
        <taxon>Hymenoptera</taxon>
        <taxon>Apocrita</taxon>
        <taxon>Aculeata</taxon>
        <taxon>Formicoidea</taxon>
        <taxon>Formicidae</taxon>
        <taxon>Formicinae</taxon>
        <taxon>Camponotus</taxon>
    </lineage>
</organism>